<dbReference type="Gene3D" id="3.40.50.720">
    <property type="entry name" value="NAD(P)-binding Rossmann-like Domain"/>
    <property type="match status" value="1"/>
</dbReference>
<dbReference type="Proteomes" id="UP000253032">
    <property type="component" value="Unassembled WGS sequence"/>
</dbReference>
<dbReference type="PANTHER" id="PTHR42879">
    <property type="entry name" value="3-OXOACYL-(ACYL-CARRIER-PROTEIN) REDUCTASE"/>
    <property type="match status" value="1"/>
</dbReference>
<evidence type="ECO:0000256" key="1">
    <source>
        <dbReference type="ARBA" id="ARBA00006484"/>
    </source>
</evidence>
<dbReference type="PANTHER" id="PTHR42879:SF6">
    <property type="entry name" value="NADPH-DEPENDENT REDUCTASE BACG"/>
    <property type="match status" value="1"/>
</dbReference>
<dbReference type="Pfam" id="PF13561">
    <property type="entry name" value="adh_short_C2"/>
    <property type="match status" value="1"/>
</dbReference>
<name>A0A368BSL7_9GAMM</name>
<accession>A0A368BSL7</accession>
<reference evidence="2 3" key="1">
    <citation type="journal article" date="2018" name="Microbiome">
        <title>Fine metagenomic profile of the Mediterranean stratified and mixed water columns revealed by assembly and recruitment.</title>
        <authorList>
            <person name="Haro-Moreno J.M."/>
            <person name="Lopez-Perez M."/>
            <person name="De La Torre J.R."/>
            <person name="Picazo A."/>
            <person name="Camacho A."/>
            <person name="Rodriguez-Valera F."/>
        </authorList>
    </citation>
    <scope>NUCLEOTIDE SEQUENCE [LARGE SCALE GENOMIC DNA]</scope>
    <source>
        <strain evidence="2">MED-G84</strain>
    </source>
</reference>
<dbReference type="SUPFAM" id="SSF51735">
    <property type="entry name" value="NAD(P)-binding Rossmann-fold domains"/>
    <property type="match status" value="1"/>
</dbReference>
<dbReference type="InterPro" id="IPR036291">
    <property type="entry name" value="NAD(P)-bd_dom_sf"/>
</dbReference>
<comment type="similarity">
    <text evidence="1">Belongs to the short-chain dehydrogenases/reductases (SDR) family.</text>
</comment>
<evidence type="ECO:0000313" key="3">
    <source>
        <dbReference type="Proteomes" id="UP000253032"/>
    </source>
</evidence>
<dbReference type="AlphaFoldDB" id="A0A368BSL7"/>
<organism evidence="2 3">
    <name type="scientific">SAR86 cluster bacterium</name>
    <dbReference type="NCBI Taxonomy" id="2030880"/>
    <lineage>
        <taxon>Bacteria</taxon>
        <taxon>Pseudomonadati</taxon>
        <taxon>Pseudomonadota</taxon>
        <taxon>Gammaproteobacteria</taxon>
        <taxon>SAR86 cluster</taxon>
    </lineage>
</organism>
<dbReference type="InterPro" id="IPR002347">
    <property type="entry name" value="SDR_fam"/>
</dbReference>
<gene>
    <name evidence="2" type="ORF">DBW98_00400</name>
</gene>
<dbReference type="InterPro" id="IPR050259">
    <property type="entry name" value="SDR"/>
</dbReference>
<dbReference type="EMBL" id="QOPC01000001">
    <property type="protein sequence ID" value="RCL39696.1"/>
    <property type="molecule type" value="Genomic_DNA"/>
</dbReference>
<proteinExistence type="inferred from homology"/>
<comment type="caution">
    <text evidence="2">The sequence shown here is derived from an EMBL/GenBank/DDBJ whole genome shotgun (WGS) entry which is preliminary data.</text>
</comment>
<dbReference type="PRINTS" id="PR00081">
    <property type="entry name" value="GDHRDH"/>
</dbReference>
<sequence length="258" mass="27938">MDLGISGKKAIICASSRGLGKAIAEQLAQEGVEIVINGTNQENLVKTQEEFSKKKYKVSAVLGAMEEASTREELLAVCPNPDILINNSGGPAPGNFFDWTEEDFLNAIKSNFTQSALLMQSVIPGMQKNNFGRIINMTSAMVKNPHLMMGLSTSARSGLHGLSKALSKEFAKDNITINCILPERIATDRQVRIINHQAKLANITYEEALKIVEDDLPAKRMGKVEEISGICAFLCSQQAAFITGQSISVDGGSSEYLL</sequence>
<protein>
    <submittedName>
        <fullName evidence="2">SDR family NAD(P)-dependent oxidoreductase</fullName>
    </submittedName>
</protein>
<evidence type="ECO:0000313" key="2">
    <source>
        <dbReference type="EMBL" id="RCL39696.1"/>
    </source>
</evidence>